<evidence type="ECO:0000313" key="3">
    <source>
        <dbReference type="Proteomes" id="UP000515211"/>
    </source>
</evidence>
<name>A0A6P4CAN9_ARADU</name>
<protein>
    <submittedName>
        <fullName evidence="4">Uncharacterized protein LOC107472583</fullName>
    </submittedName>
</protein>
<dbReference type="KEGG" id="adu:107472583"/>
<dbReference type="AlphaFoldDB" id="A0A6P4CAN9"/>
<gene>
    <name evidence="4" type="primary">LOC107472583</name>
</gene>
<dbReference type="GeneID" id="107472583"/>
<dbReference type="PANTHER" id="PTHR33067:SF9">
    <property type="entry name" value="RNA-DIRECTED DNA POLYMERASE"/>
    <property type="match status" value="1"/>
</dbReference>
<reference evidence="4" key="1">
    <citation type="submission" date="2025-08" db="UniProtKB">
        <authorList>
            <consortium name="RefSeq"/>
        </authorList>
    </citation>
    <scope>IDENTIFICATION</scope>
    <source>
        <tissue evidence="4">Whole plant</tissue>
    </source>
</reference>
<feature type="compositionally biased region" description="Basic and acidic residues" evidence="1">
    <location>
        <begin position="441"/>
        <end position="454"/>
    </location>
</feature>
<feature type="region of interest" description="Disordered" evidence="1">
    <location>
        <begin position="109"/>
        <end position="219"/>
    </location>
</feature>
<feature type="region of interest" description="Disordered" evidence="1">
    <location>
        <begin position="480"/>
        <end position="508"/>
    </location>
</feature>
<feature type="compositionally biased region" description="Basic and acidic residues" evidence="1">
    <location>
        <begin position="150"/>
        <end position="174"/>
    </location>
</feature>
<feature type="domain" description="Retrotransposon gag" evidence="2">
    <location>
        <begin position="2"/>
        <end position="94"/>
    </location>
</feature>
<feature type="region of interest" description="Disordered" evidence="1">
    <location>
        <begin position="560"/>
        <end position="579"/>
    </location>
</feature>
<dbReference type="Proteomes" id="UP000515211">
    <property type="component" value="Unplaced"/>
</dbReference>
<dbReference type="Pfam" id="PF13650">
    <property type="entry name" value="Asp_protease_2"/>
    <property type="match status" value="1"/>
</dbReference>
<evidence type="ECO:0000313" key="4">
    <source>
        <dbReference type="RefSeq" id="XP_015947582.1"/>
    </source>
</evidence>
<dbReference type="Gene3D" id="2.40.70.10">
    <property type="entry name" value="Acid Proteases"/>
    <property type="match status" value="1"/>
</dbReference>
<feature type="region of interest" description="Disordered" evidence="1">
    <location>
        <begin position="441"/>
        <end position="462"/>
    </location>
</feature>
<dbReference type="RefSeq" id="XP_015947582.1">
    <property type="nucleotide sequence ID" value="XM_016092096.1"/>
</dbReference>
<feature type="compositionally biased region" description="Basic and acidic residues" evidence="1">
    <location>
        <begin position="183"/>
        <end position="198"/>
    </location>
</feature>
<accession>A0A6P4CAN9</accession>
<feature type="compositionally biased region" description="Polar residues" evidence="1">
    <location>
        <begin position="109"/>
        <end position="126"/>
    </location>
</feature>
<dbReference type="Pfam" id="PF03732">
    <property type="entry name" value="Retrotrans_gag"/>
    <property type="match status" value="1"/>
</dbReference>
<dbReference type="PANTHER" id="PTHR33067">
    <property type="entry name" value="RNA-DIRECTED DNA POLYMERASE-RELATED"/>
    <property type="match status" value="1"/>
</dbReference>
<keyword evidence="3" id="KW-1185">Reference proteome</keyword>
<sequence>MLFPFSLRDKATQWLESFPRDSINNWDDLVTKFLAKFYPPQRVIRLKAEVQTFTQMETEPIYEAWERYKALVRKCPSNMFNEWEKLQNFYEGLTLKSQESLDHSAGENLKTTSVERPSSSLPSDTIPNPKEECKAIQLRSGRTLMSNNDTTKKQTESIKEPTEDEKQIKADQAKEQVVVPNKSTEKLKEQDNQSHSSREMTQGQQQIGKSITPPLPYPQRFNKEVKDQHFHKFLETFKKLEINIPLAEALEQMPLYSKFLKELINKKRRWDEQETIVITEECRALIQKGLPPKLEDPGSFLLPCTIGELTITKAMCDLGASINLIPSSLVKKLHIEDVKPVQMSLELVDKSMVHPRGVVENLLVKVDSFIYPADFVVLESDEDDGDSVILGRPFLATARAIIDIEKGELTLRMHDQSVTLKVLPEAQFSEKKKDYMEIDKRGSQLREENDKESHSNTPRPRIVQINEEAQEDIGILANEKRGPQEKPMARKERSTKGKMKHRNKTKRGWKNRRIPIEGLSKGDKVQLIYQQLGSNQQTENYYTVSNILSLEHAEIEHQRTKKRITVRGDKLRPYKHQPP</sequence>
<evidence type="ECO:0000256" key="1">
    <source>
        <dbReference type="SAM" id="MobiDB-lite"/>
    </source>
</evidence>
<feature type="compositionally biased region" description="Polar residues" evidence="1">
    <location>
        <begin position="199"/>
        <end position="209"/>
    </location>
</feature>
<organism evidence="3 4">
    <name type="scientific">Arachis duranensis</name>
    <name type="common">Wild peanut</name>
    <dbReference type="NCBI Taxonomy" id="130453"/>
    <lineage>
        <taxon>Eukaryota</taxon>
        <taxon>Viridiplantae</taxon>
        <taxon>Streptophyta</taxon>
        <taxon>Embryophyta</taxon>
        <taxon>Tracheophyta</taxon>
        <taxon>Spermatophyta</taxon>
        <taxon>Magnoliopsida</taxon>
        <taxon>eudicotyledons</taxon>
        <taxon>Gunneridae</taxon>
        <taxon>Pentapetalae</taxon>
        <taxon>rosids</taxon>
        <taxon>fabids</taxon>
        <taxon>Fabales</taxon>
        <taxon>Fabaceae</taxon>
        <taxon>Papilionoideae</taxon>
        <taxon>50 kb inversion clade</taxon>
        <taxon>dalbergioids sensu lato</taxon>
        <taxon>Dalbergieae</taxon>
        <taxon>Pterocarpus clade</taxon>
        <taxon>Arachis</taxon>
    </lineage>
</organism>
<feature type="compositionally biased region" description="Basic and acidic residues" evidence="1">
    <location>
        <begin position="480"/>
        <end position="495"/>
    </location>
</feature>
<evidence type="ECO:0000259" key="2">
    <source>
        <dbReference type="Pfam" id="PF03732"/>
    </source>
</evidence>
<proteinExistence type="predicted"/>
<dbReference type="CDD" id="cd00303">
    <property type="entry name" value="retropepsin_like"/>
    <property type="match status" value="1"/>
</dbReference>
<dbReference type="InterPro" id="IPR005162">
    <property type="entry name" value="Retrotrans_gag_dom"/>
</dbReference>
<dbReference type="InterPro" id="IPR021109">
    <property type="entry name" value="Peptidase_aspartic_dom_sf"/>
</dbReference>
<feature type="compositionally biased region" description="Basic residues" evidence="1">
    <location>
        <begin position="496"/>
        <end position="508"/>
    </location>
</feature>